<accession>A0A0C9WZT8</accession>
<dbReference type="EMBL" id="KN839389">
    <property type="protein sequence ID" value="KIJ89877.1"/>
    <property type="molecule type" value="Genomic_DNA"/>
</dbReference>
<sequence length="177" mass="20288">MPTVSHEISEKVEAIKNTVARAEGAVVVLVSSARLLPSDIIYCVTRILRRARRGRRSCGVRVSGEGLKGLREWFGGVRDGGFGFFGKKKVGNVEWRAKLEELKELRERVFVVLEEFRAERRHTIIDPYLPAFDDRKQEMPPHRYLFNSYVYQYHLTQMGAIVLELVCPFSPSPAYLC</sequence>
<name>A0A0C9WZT8_9AGAR</name>
<proteinExistence type="predicted"/>
<evidence type="ECO:0000313" key="2">
    <source>
        <dbReference type="Proteomes" id="UP000054477"/>
    </source>
</evidence>
<reference evidence="1 2" key="1">
    <citation type="submission" date="2014-04" db="EMBL/GenBank/DDBJ databases">
        <authorList>
            <consortium name="DOE Joint Genome Institute"/>
            <person name="Kuo A."/>
            <person name="Kohler A."/>
            <person name="Nagy L.G."/>
            <person name="Floudas D."/>
            <person name="Copeland A."/>
            <person name="Barry K.W."/>
            <person name="Cichocki N."/>
            <person name="Veneault-Fourrey C."/>
            <person name="LaButti K."/>
            <person name="Lindquist E.A."/>
            <person name="Lipzen A."/>
            <person name="Lundell T."/>
            <person name="Morin E."/>
            <person name="Murat C."/>
            <person name="Sun H."/>
            <person name="Tunlid A."/>
            <person name="Henrissat B."/>
            <person name="Grigoriev I.V."/>
            <person name="Hibbett D.S."/>
            <person name="Martin F."/>
            <person name="Nordberg H.P."/>
            <person name="Cantor M.N."/>
            <person name="Hua S.X."/>
        </authorList>
    </citation>
    <scope>NUCLEOTIDE SEQUENCE [LARGE SCALE GENOMIC DNA]</scope>
    <source>
        <strain evidence="1 2">LaAM-08-1</strain>
    </source>
</reference>
<dbReference type="AlphaFoldDB" id="A0A0C9WZT8"/>
<dbReference type="HOGENOM" id="CLU_1518110_0_0_1"/>
<protein>
    <submittedName>
        <fullName evidence="1">Uncharacterized protein</fullName>
    </submittedName>
</protein>
<evidence type="ECO:0000313" key="1">
    <source>
        <dbReference type="EMBL" id="KIJ89877.1"/>
    </source>
</evidence>
<gene>
    <name evidence="1" type="ORF">K443DRAFT_15731</name>
</gene>
<dbReference type="Proteomes" id="UP000054477">
    <property type="component" value="Unassembled WGS sequence"/>
</dbReference>
<dbReference type="STRING" id="1095629.A0A0C9WZT8"/>
<organism evidence="1 2">
    <name type="scientific">Laccaria amethystina LaAM-08-1</name>
    <dbReference type="NCBI Taxonomy" id="1095629"/>
    <lineage>
        <taxon>Eukaryota</taxon>
        <taxon>Fungi</taxon>
        <taxon>Dikarya</taxon>
        <taxon>Basidiomycota</taxon>
        <taxon>Agaricomycotina</taxon>
        <taxon>Agaricomycetes</taxon>
        <taxon>Agaricomycetidae</taxon>
        <taxon>Agaricales</taxon>
        <taxon>Agaricineae</taxon>
        <taxon>Hydnangiaceae</taxon>
        <taxon>Laccaria</taxon>
    </lineage>
</organism>
<reference evidence="2" key="2">
    <citation type="submission" date="2015-01" db="EMBL/GenBank/DDBJ databases">
        <title>Evolutionary Origins and Diversification of the Mycorrhizal Mutualists.</title>
        <authorList>
            <consortium name="DOE Joint Genome Institute"/>
            <consortium name="Mycorrhizal Genomics Consortium"/>
            <person name="Kohler A."/>
            <person name="Kuo A."/>
            <person name="Nagy L.G."/>
            <person name="Floudas D."/>
            <person name="Copeland A."/>
            <person name="Barry K.W."/>
            <person name="Cichocki N."/>
            <person name="Veneault-Fourrey C."/>
            <person name="LaButti K."/>
            <person name="Lindquist E.A."/>
            <person name="Lipzen A."/>
            <person name="Lundell T."/>
            <person name="Morin E."/>
            <person name="Murat C."/>
            <person name="Riley R."/>
            <person name="Ohm R."/>
            <person name="Sun H."/>
            <person name="Tunlid A."/>
            <person name="Henrissat B."/>
            <person name="Grigoriev I.V."/>
            <person name="Hibbett D.S."/>
            <person name="Martin F."/>
        </authorList>
    </citation>
    <scope>NUCLEOTIDE SEQUENCE [LARGE SCALE GENOMIC DNA]</scope>
    <source>
        <strain evidence="2">LaAM-08-1</strain>
    </source>
</reference>
<keyword evidence="2" id="KW-1185">Reference proteome</keyword>
<dbReference type="OrthoDB" id="2274698at2759"/>